<sequence length="189" mass="21004">VARIREDFPVLHQIVNGKPLVYLDNAATTQKPQAVIDALVRYYSADNSNVHRGVHTLSQRATEDYDSGRSKARQFLNAASDEEIIFVKGTTDGINLVAHSYARQHLGEGDEIIISTMEHHSNIIPWQVLCQEKGAHLRVIPISDAGELLMDEYESLLSTRTKLVAITHVSNVLGTVNPIKQIVEMAHSQ</sequence>
<dbReference type="InterPro" id="IPR015424">
    <property type="entry name" value="PyrdxlP-dep_Trfase"/>
</dbReference>
<feature type="domain" description="Aminotransferase class V" evidence="2">
    <location>
        <begin position="21"/>
        <end position="188"/>
    </location>
</feature>
<evidence type="ECO:0000313" key="3">
    <source>
        <dbReference type="EMBL" id="SVA70415.1"/>
    </source>
</evidence>
<dbReference type="InterPro" id="IPR000192">
    <property type="entry name" value="Aminotrans_V_dom"/>
</dbReference>
<feature type="non-terminal residue" evidence="3">
    <location>
        <position position="189"/>
    </location>
</feature>
<dbReference type="InterPro" id="IPR015421">
    <property type="entry name" value="PyrdxlP-dep_Trfase_major"/>
</dbReference>
<dbReference type="InterPro" id="IPR015422">
    <property type="entry name" value="PyrdxlP-dep_Trfase_small"/>
</dbReference>
<dbReference type="SUPFAM" id="SSF53383">
    <property type="entry name" value="PLP-dependent transferases"/>
    <property type="match status" value="1"/>
</dbReference>
<dbReference type="AlphaFoldDB" id="A0A381Y0E0"/>
<dbReference type="PANTHER" id="PTHR43586">
    <property type="entry name" value="CYSTEINE DESULFURASE"/>
    <property type="match status" value="1"/>
</dbReference>
<feature type="non-terminal residue" evidence="3">
    <location>
        <position position="1"/>
    </location>
</feature>
<evidence type="ECO:0000256" key="1">
    <source>
        <dbReference type="ARBA" id="ARBA00022898"/>
    </source>
</evidence>
<proteinExistence type="predicted"/>
<name>A0A381Y0E0_9ZZZZ</name>
<dbReference type="Gene3D" id="3.90.1150.10">
    <property type="entry name" value="Aspartate Aminotransferase, domain 1"/>
    <property type="match status" value="1"/>
</dbReference>
<accession>A0A381Y0E0</accession>
<dbReference type="PANTHER" id="PTHR43586:SF8">
    <property type="entry name" value="CYSTEINE DESULFURASE 1, CHLOROPLASTIC"/>
    <property type="match status" value="1"/>
</dbReference>
<dbReference type="Gene3D" id="3.40.640.10">
    <property type="entry name" value="Type I PLP-dependent aspartate aminotransferase-like (Major domain)"/>
    <property type="match status" value="1"/>
</dbReference>
<keyword evidence="1" id="KW-0663">Pyridoxal phosphate</keyword>
<dbReference type="Pfam" id="PF00266">
    <property type="entry name" value="Aminotran_5"/>
    <property type="match status" value="1"/>
</dbReference>
<dbReference type="EMBL" id="UINC01017025">
    <property type="protein sequence ID" value="SVA70415.1"/>
    <property type="molecule type" value="Genomic_DNA"/>
</dbReference>
<reference evidence="3" key="1">
    <citation type="submission" date="2018-05" db="EMBL/GenBank/DDBJ databases">
        <authorList>
            <person name="Lanie J.A."/>
            <person name="Ng W.-L."/>
            <person name="Kazmierczak K.M."/>
            <person name="Andrzejewski T.M."/>
            <person name="Davidsen T.M."/>
            <person name="Wayne K.J."/>
            <person name="Tettelin H."/>
            <person name="Glass J.I."/>
            <person name="Rusch D."/>
            <person name="Podicherti R."/>
            <person name="Tsui H.-C.T."/>
            <person name="Winkler M.E."/>
        </authorList>
    </citation>
    <scope>NUCLEOTIDE SEQUENCE</scope>
</reference>
<organism evidence="3">
    <name type="scientific">marine metagenome</name>
    <dbReference type="NCBI Taxonomy" id="408172"/>
    <lineage>
        <taxon>unclassified sequences</taxon>
        <taxon>metagenomes</taxon>
        <taxon>ecological metagenomes</taxon>
    </lineage>
</organism>
<protein>
    <recommendedName>
        <fullName evidence="2">Aminotransferase class V domain-containing protein</fullName>
    </recommendedName>
</protein>
<gene>
    <name evidence="3" type="ORF">METZ01_LOCUS123269</name>
</gene>
<evidence type="ECO:0000259" key="2">
    <source>
        <dbReference type="Pfam" id="PF00266"/>
    </source>
</evidence>